<evidence type="ECO:0000313" key="2">
    <source>
        <dbReference type="EMBL" id="KTB38897.1"/>
    </source>
</evidence>
<evidence type="ECO:0000256" key="1">
    <source>
        <dbReference type="SAM" id="MobiDB-lite"/>
    </source>
</evidence>
<evidence type="ECO:0000313" key="3">
    <source>
        <dbReference type="Proteomes" id="UP000054988"/>
    </source>
</evidence>
<name>A0A0W0FRH1_MONRR</name>
<proteinExistence type="predicted"/>
<feature type="compositionally biased region" description="Polar residues" evidence="1">
    <location>
        <begin position="44"/>
        <end position="57"/>
    </location>
</feature>
<gene>
    <name evidence="2" type="ORF">WG66_8534</name>
</gene>
<reference evidence="2 3" key="1">
    <citation type="submission" date="2015-12" db="EMBL/GenBank/DDBJ databases">
        <title>Draft genome sequence of Moniliophthora roreri, the causal agent of frosty pod rot of cacao.</title>
        <authorList>
            <person name="Aime M.C."/>
            <person name="Diaz-Valderrama J.R."/>
            <person name="Kijpornyongpan T."/>
            <person name="Phillips-Mora W."/>
        </authorList>
    </citation>
    <scope>NUCLEOTIDE SEQUENCE [LARGE SCALE GENOMIC DNA]</scope>
    <source>
        <strain evidence="2 3">MCA 2952</strain>
    </source>
</reference>
<sequence length="57" mass="5983">MAPADSPQLRKGPVSDTTTERLDYGTLLTSASRSAGTPKLPTPASLTSLLAKNQHTM</sequence>
<feature type="region of interest" description="Disordered" evidence="1">
    <location>
        <begin position="1"/>
        <end position="57"/>
    </location>
</feature>
<dbReference type="AlphaFoldDB" id="A0A0W0FRH1"/>
<dbReference type="Proteomes" id="UP000054988">
    <property type="component" value="Unassembled WGS sequence"/>
</dbReference>
<dbReference type="EMBL" id="LATX01001721">
    <property type="protein sequence ID" value="KTB38897.1"/>
    <property type="molecule type" value="Genomic_DNA"/>
</dbReference>
<comment type="caution">
    <text evidence="2">The sequence shown here is derived from an EMBL/GenBank/DDBJ whole genome shotgun (WGS) entry which is preliminary data.</text>
</comment>
<accession>A0A0W0FRH1</accession>
<protein>
    <submittedName>
        <fullName evidence="2">Uncharacterized protein</fullName>
    </submittedName>
</protein>
<organism evidence="2 3">
    <name type="scientific">Moniliophthora roreri</name>
    <name type="common">Frosty pod rot fungus</name>
    <name type="synonym">Monilia roreri</name>
    <dbReference type="NCBI Taxonomy" id="221103"/>
    <lineage>
        <taxon>Eukaryota</taxon>
        <taxon>Fungi</taxon>
        <taxon>Dikarya</taxon>
        <taxon>Basidiomycota</taxon>
        <taxon>Agaricomycotina</taxon>
        <taxon>Agaricomycetes</taxon>
        <taxon>Agaricomycetidae</taxon>
        <taxon>Agaricales</taxon>
        <taxon>Marasmiineae</taxon>
        <taxon>Marasmiaceae</taxon>
        <taxon>Moniliophthora</taxon>
    </lineage>
</organism>